<dbReference type="PANTHER" id="PTHR21432:SF20">
    <property type="entry name" value="ACETYL-COA HYDROLASE"/>
    <property type="match status" value="1"/>
</dbReference>
<organism evidence="5 6">
    <name type="scientific">Caballeronia glathei</name>
    <dbReference type="NCBI Taxonomy" id="60547"/>
    <lineage>
        <taxon>Bacteria</taxon>
        <taxon>Pseudomonadati</taxon>
        <taxon>Pseudomonadota</taxon>
        <taxon>Betaproteobacteria</taxon>
        <taxon>Burkholderiales</taxon>
        <taxon>Burkholderiaceae</taxon>
        <taxon>Caballeronia</taxon>
    </lineage>
</organism>
<reference evidence="5 6" key="1">
    <citation type="submission" date="2014-03" db="EMBL/GenBank/DDBJ databases">
        <title>Draft Genome Sequences of Four Burkholderia Strains.</title>
        <authorList>
            <person name="Liu X.Y."/>
            <person name="Li C.X."/>
            <person name="Xu J.H."/>
        </authorList>
    </citation>
    <scope>NUCLEOTIDE SEQUENCE [LARGE SCALE GENOMIC DNA]</scope>
    <source>
        <strain evidence="5 6">DSM 50014</strain>
    </source>
</reference>
<feature type="domain" description="Acetyl-CoA hydrolase/transferase C-terminal" evidence="4">
    <location>
        <begin position="266"/>
        <end position="415"/>
    </location>
</feature>
<dbReference type="InterPro" id="IPR046433">
    <property type="entry name" value="ActCoA_hydro"/>
</dbReference>
<comment type="similarity">
    <text evidence="1">Belongs to the acetyl-CoA hydrolase/transferase family.</text>
</comment>
<evidence type="ECO:0000256" key="1">
    <source>
        <dbReference type="ARBA" id="ARBA00009632"/>
    </source>
</evidence>
<evidence type="ECO:0000259" key="3">
    <source>
        <dbReference type="Pfam" id="PF02550"/>
    </source>
</evidence>
<evidence type="ECO:0000313" key="5">
    <source>
        <dbReference type="EMBL" id="KDR38510.1"/>
    </source>
</evidence>
<dbReference type="Proteomes" id="UP000027466">
    <property type="component" value="Unassembled WGS sequence"/>
</dbReference>
<keyword evidence="2" id="KW-0808">Transferase</keyword>
<dbReference type="GO" id="GO:0006083">
    <property type="term" value="P:acetate metabolic process"/>
    <property type="evidence" value="ECO:0007669"/>
    <property type="project" value="InterPro"/>
</dbReference>
<evidence type="ECO:0000256" key="2">
    <source>
        <dbReference type="ARBA" id="ARBA00022679"/>
    </source>
</evidence>
<dbReference type="Gene3D" id="3.30.750.70">
    <property type="entry name" value="4-hydroxybutyrate coenzyme like domains"/>
    <property type="match status" value="1"/>
</dbReference>
<protein>
    <submittedName>
        <fullName evidence="5">Acetyl-CoA hydrolase</fullName>
    </submittedName>
</protein>
<name>A0A069PD08_9BURK</name>
<keyword evidence="6" id="KW-1185">Reference proteome</keyword>
<proteinExistence type="inferred from homology"/>
<dbReference type="AlphaFoldDB" id="A0A069PD08"/>
<dbReference type="Gene3D" id="3.40.1080.10">
    <property type="entry name" value="Glutaconate Coenzyme A-transferase"/>
    <property type="match status" value="1"/>
</dbReference>
<dbReference type="InterPro" id="IPR003702">
    <property type="entry name" value="ActCoA_hydro_N"/>
</dbReference>
<accession>A0A069PD08</accession>
<dbReference type="InterPro" id="IPR038460">
    <property type="entry name" value="AcetylCoA_hyd_C_sf"/>
</dbReference>
<dbReference type="Gene3D" id="3.40.1080.20">
    <property type="entry name" value="Acetyl-CoA hydrolase/transferase C-terminal domain"/>
    <property type="match status" value="1"/>
</dbReference>
<dbReference type="Pfam" id="PF13336">
    <property type="entry name" value="AcetylCoA_hyd_C"/>
    <property type="match status" value="1"/>
</dbReference>
<feature type="domain" description="Acetyl-CoA hydrolase/transferase N-terminal" evidence="3">
    <location>
        <begin position="8"/>
        <end position="164"/>
    </location>
</feature>
<dbReference type="GO" id="GO:0008775">
    <property type="term" value="F:acetate CoA-transferase activity"/>
    <property type="evidence" value="ECO:0007669"/>
    <property type="project" value="InterPro"/>
</dbReference>
<dbReference type="EMBL" id="JFHC01000087">
    <property type="protein sequence ID" value="KDR38510.1"/>
    <property type="molecule type" value="Genomic_DNA"/>
</dbReference>
<dbReference type="GO" id="GO:0016787">
    <property type="term" value="F:hydrolase activity"/>
    <property type="evidence" value="ECO:0007669"/>
    <property type="project" value="UniProtKB-KW"/>
</dbReference>
<sequence length="428" mass="45402">MTRRVHADAFDAAQWVRPGDTVAWGQCAAEPVTLTRALMAQRHAIGQRFAVFAGATWTDTLQPAFADAVDFRSYCGTANNRHLSEAGVLDILPLHYSALEHALADGPARVDVLFLQVAPPDEHGRYSLSVSHEYLVPLVDTARVVIAEVNDQAPWTYGARPLDADDFDVIVETSRPLPDAPRTKAGPVERAIAGHVAALLDDGATIQCGIGALPETVLAGLAVHRDLGIHSGAIGDTVADLMQRGVVTNARKTIDRGVTIAGTMMGSSVIHRFAHRNASIAFRATGYTHDPAVLAQIDQFVAINAAIEVDLTGQINAESAGGRYLGAVGGALDFMRGARRSRGGLPIVVLPSRAGTKSRIVARIDGPVSTPRSDTAIVVTEYGAADLRGLTVSKRIEALLAIAHPDDRDDLARAAEGAALRQTHKEIS</sequence>
<evidence type="ECO:0000259" key="4">
    <source>
        <dbReference type="Pfam" id="PF13336"/>
    </source>
</evidence>
<dbReference type="STRING" id="60547.GCA_000751215_01801"/>
<comment type="caution">
    <text evidence="5">The sequence shown here is derived from an EMBL/GenBank/DDBJ whole genome shotgun (WGS) entry which is preliminary data.</text>
</comment>
<dbReference type="PANTHER" id="PTHR21432">
    <property type="entry name" value="ACETYL-COA HYDROLASE-RELATED"/>
    <property type="match status" value="1"/>
</dbReference>
<keyword evidence="5" id="KW-0378">Hydrolase</keyword>
<dbReference type="Pfam" id="PF02550">
    <property type="entry name" value="AcetylCoA_hydro"/>
    <property type="match status" value="1"/>
</dbReference>
<dbReference type="SUPFAM" id="SSF100950">
    <property type="entry name" value="NagB/RpiA/CoA transferase-like"/>
    <property type="match status" value="2"/>
</dbReference>
<gene>
    <name evidence="5" type="ORF">BG61_39695</name>
</gene>
<dbReference type="InterPro" id="IPR037171">
    <property type="entry name" value="NagB/RpiA_transferase-like"/>
</dbReference>
<evidence type="ECO:0000313" key="6">
    <source>
        <dbReference type="Proteomes" id="UP000027466"/>
    </source>
</evidence>
<dbReference type="InterPro" id="IPR026888">
    <property type="entry name" value="AcetylCoA_hyd_C"/>
</dbReference>